<keyword evidence="1" id="KW-0472">Membrane</keyword>
<feature type="transmembrane region" description="Helical" evidence="1">
    <location>
        <begin position="20"/>
        <end position="40"/>
    </location>
</feature>
<organism evidence="2 3">
    <name type="scientific">Stenotrophomonas aracearum</name>
    <dbReference type="NCBI Taxonomy" id="3003272"/>
    <lineage>
        <taxon>Bacteria</taxon>
        <taxon>Pseudomonadati</taxon>
        <taxon>Pseudomonadota</taxon>
        <taxon>Gammaproteobacteria</taxon>
        <taxon>Lysobacterales</taxon>
        <taxon>Lysobacteraceae</taxon>
        <taxon>Stenotrophomonas</taxon>
    </lineage>
</organism>
<reference evidence="2 3" key="1">
    <citation type="submission" date="2022-12" db="EMBL/GenBank/DDBJ databases">
        <title>Two new species, Stenotrophomonas aracearum and Stenotrophomonas oahuensis, isolated from Anthurium (Araceae family) in Hawaii.</title>
        <authorList>
            <person name="Chunag S.C."/>
            <person name="Dobhal S."/>
            <person name="Alvarez A."/>
            <person name="Arif M."/>
        </authorList>
    </citation>
    <scope>NUCLEOTIDE SEQUENCE [LARGE SCALE GENOMIC DNA]</scope>
    <source>
        <strain evidence="2 3">A5588</strain>
    </source>
</reference>
<keyword evidence="1" id="KW-0812">Transmembrane</keyword>
<proteinExistence type="predicted"/>
<protein>
    <recommendedName>
        <fullName evidence="4">Transmembrane protein</fullName>
    </recommendedName>
</protein>
<accession>A0ABY9Y8S7</accession>
<evidence type="ECO:0000256" key="1">
    <source>
        <dbReference type="SAM" id="Phobius"/>
    </source>
</evidence>
<keyword evidence="3" id="KW-1185">Reference proteome</keyword>
<keyword evidence="1" id="KW-1133">Transmembrane helix</keyword>
<name>A0ABY9Y8S7_9GAMM</name>
<evidence type="ECO:0000313" key="2">
    <source>
        <dbReference type="EMBL" id="WNH47252.1"/>
    </source>
</evidence>
<evidence type="ECO:0000313" key="3">
    <source>
        <dbReference type="Proteomes" id="UP001305421"/>
    </source>
</evidence>
<dbReference type="EMBL" id="CP115543">
    <property type="protein sequence ID" value="WNH47252.1"/>
    <property type="molecule type" value="Genomic_DNA"/>
</dbReference>
<evidence type="ECO:0008006" key="4">
    <source>
        <dbReference type="Google" id="ProtNLM"/>
    </source>
</evidence>
<dbReference type="RefSeq" id="WP_311182029.1">
    <property type="nucleotide sequence ID" value="NZ_CP115543.1"/>
</dbReference>
<gene>
    <name evidence="2" type="ORF">PDM28_11110</name>
</gene>
<sequence length="161" mass="17775">MAGRTHLNPTALRALQALGAVWTVPNTLIGVIGGLLGMLAGARPYWSRRDCALVFREYPWGPGGAITLGNVILHTGPRLEVPCRTYAHQAGHCTEPVISLHDHERAHVFQYLVLGPFYLPVYLLCGGVSARNPFERAADLYALNGHGWWPTRRHLHESKGH</sequence>
<dbReference type="Proteomes" id="UP001305421">
    <property type="component" value="Chromosome"/>
</dbReference>